<name>A0A1U8NW64_GOSHI</name>
<evidence type="ECO:0000313" key="1">
    <source>
        <dbReference type="Proteomes" id="UP000818029"/>
    </source>
</evidence>
<dbReference type="PaxDb" id="3635-A0A1U8NW64"/>
<sequence>MNEEQLKFEVVNFYKALYGEHPGSMRGLPLSAFPPLSDEDFILLNSPISDEEIKVALFDMAPLKVPESDGFYAISTKVSGITLAPPFAVGLRVIANHFKMVFPKFIALEQAGFLVGQNMTDNIFITQEVIHSMRRTQKKRMWMAIKIDLEKAYDRVHWDFIDLSLQAAGVVEWGSNFEVSTYQRRSKSTGNWIPIRLACNGPPLSHLLFADDLILFGHAGEHQFEEAYQQFLWFSRSEELGTYLGVPFFHERVTNNMLRFMVDKTMMLPKGLYDETERIVRKFVWVSTNGNIKVALVTWDSVCQPKSYGGLGLKQLKDHNTSFMMKMGFDIISNINALWVWVLRSKYGIPSGLPENVSRGRCSFLWKSIAKVWPLICENLS</sequence>
<keyword evidence="1" id="KW-1185">Reference proteome</keyword>
<organism evidence="1 2">
    <name type="scientific">Gossypium hirsutum</name>
    <name type="common">Upland cotton</name>
    <name type="synonym">Gossypium mexicanum</name>
    <dbReference type="NCBI Taxonomy" id="3635"/>
    <lineage>
        <taxon>Eukaryota</taxon>
        <taxon>Viridiplantae</taxon>
        <taxon>Streptophyta</taxon>
        <taxon>Embryophyta</taxon>
        <taxon>Tracheophyta</taxon>
        <taxon>Spermatophyta</taxon>
        <taxon>Magnoliopsida</taxon>
        <taxon>eudicotyledons</taxon>
        <taxon>Gunneridae</taxon>
        <taxon>Pentapetalae</taxon>
        <taxon>rosids</taxon>
        <taxon>malvids</taxon>
        <taxon>Malvales</taxon>
        <taxon>Malvaceae</taxon>
        <taxon>Malvoideae</taxon>
        <taxon>Gossypium</taxon>
    </lineage>
</organism>
<dbReference type="STRING" id="3635.A0A1U8NW64"/>
<dbReference type="Proteomes" id="UP000818029">
    <property type="component" value="Chromosome A02"/>
</dbReference>
<dbReference type="GeneID" id="107952461"/>
<dbReference type="AlphaFoldDB" id="A0A1U8NW64"/>
<dbReference type="RefSeq" id="XP_016743202.1">
    <property type="nucleotide sequence ID" value="XM_016887713.1"/>
</dbReference>
<evidence type="ECO:0000313" key="2">
    <source>
        <dbReference type="RefSeq" id="XP_016743202.1"/>
    </source>
</evidence>
<reference evidence="1" key="1">
    <citation type="journal article" date="2020" name="Nat. Genet.">
        <title>Genomic diversifications of five Gossypium allopolyploid species and their impact on cotton improvement.</title>
        <authorList>
            <person name="Chen Z.J."/>
            <person name="Sreedasyam A."/>
            <person name="Ando A."/>
            <person name="Song Q."/>
            <person name="De Santiago L.M."/>
            <person name="Hulse-Kemp A.M."/>
            <person name="Ding M."/>
            <person name="Ye W."/>
            <person name="Kirkbride R.C."/>
            <person name="Jenkins J."/>
            <person name="Plott C."/>
            <person name="Lovell J."/>
            <person name="Lin Y.M."/>
            <person name="Vaughn R."/>
            <person name="Liu B."/>
            <person name="Simpson S."/>
            <person name="Scheffler B.E."/>
            <person name="Wen L."/>
            <person name="Saski C.A."/>
            <person name="Grover C.E."/>
            <person name="Hu G."/>
            <person name="Conover J.L."/>
            <person name="Carlson J.W."/>
            <person name="Shu S."/>
            <person name="Boston L.B."/>
            <person name="Williams M."/>
            <person name="Peterson D.G."/>
            <person name="McGee K."/>
            <person name="Jones D.C."/>
            <person name="Wendel J.F."/>
            <person name="Stelly D.M."/>
            <person name="Grimwood J."/>
            <person name="Schmutz J."/>
        </authorList>
    </citation>
    <scope>NUCLEOTIDE SEQUENCE [LARGE SCALE GENOMIC DNA]</scope>
    <source>
        <strain evidence="1">cv. TM-1</strain>
    </source>
</reference>
<gene>
    <name evidence="2" type="primary">LOC107952461</name>
</gene>
<evidence type="ECO:0008006" key="3">
    <source>
        <dbReference type="Google" id="ProtNLM"/>
    </source>
</evidence>
<dbReference type="SMR" id="A0A1U8NW64"/>
<accession>A0A1U8NW64</accession>
<protein>
    <recommendedName>
        <fullName evidence="3">Reverse transcriptase</fullName>
    </recommendedName>
</protein>
<proteinExistence type="predicted"/>
<reference evidence="2" key="2">
    <citation type="submission" date="2025-08" db="UniProtKB">
        <authorList>
            <consortium name="RefSeq"/>
        </authorList>
    </citation>
    <scope>IDENTIFICATION</scope>
</reference>
<dbReference type="KEGG" id="ghi:107952461"/>
<dbReference type="PANTHER" id="PTHR19446">
    <property type="entry name" value="REVERSE TRANSCRIPTASES"/>
    <property type="match status" value="1"/>
</dbReference>